<dbReference type="Proteomes" id="UP001374535">
    <property type="component" value="Chromosome 2"/>
</dbReference>
<proteinExistence type="predicted"/>
<accession>A0AAQ3P0X3</accession>
<reference evidence="2 3" key="1">
    <citation type="journal article" date="2023" name="Life. Sci Alliance">
        <title>Evolutionary insights into 3D genome organization and epigenetic landscape of Vigna mungo.</title>
        <authorList>
            <person name="Junaid A."/>
            <person name="Singh B."/>
            <person name="Bhatia S."/>
        </authorList>
    </citation>
    <scope>NUCLEOTIDE SEQUENCE [LARGE SCALE GENOMIC DNA]</scope>
    <source>
        <strain evidence="2">Urdbean</strain>
    </source>
</reference>
<gene>
    <name evidence="2" type="ORF">V8G54_005719</name>
</gene>
<protein>
    <submittedName>
        <fullName evidence="2">Uncharacterized protein</fullName>
    </submittedName>
</protein>
<dbReference type="EMBL" id="CP144699">
    <property type="protein sequence ID" value="WVZ18397.1"/>
    <property type="molecule type" value="Genomic_DNA"/>
</dbReference>
<name>A0AAQ3P0X3_VIGMU</name>
<feature type="region of interest" description="Disordered" evidence="1">
    <location>
        <begin position="81"/>
        <end position="104"/>
    </location>
</feature>
<evidence type="ECO:0000313" key="2">
    <source>
        <dbReference type="EMBL" id="WVZ18397.1"/>
    </source>
</evidence>
<evidence type="ECO:0000256" key="1">
    <source>
        <dbReference type="SAM" id="MobiDB-lite"/>
    </source>
</evidence>
<organism evidence="2 3">
    <name type="scientific">Vigna mungo</name>
    <name type="common">Black gram</name>
    <name type="synonym">Phaseolus mungo</name>
    <dbReference type="NCBI Taxonomy" id="3915"/>
    <lineage>
        <taxon>Eukaryota</taxon>
        <taxon>Viridiplantae</taxon>
        <taxon>Streptophyta</taxon>
        <taxon>Embryophyta</taxon>
        <taxon>Tracheophyta</taxon>
        <taxon>Spermatophyta</taxon>
        <taxon>Magnoliopsida</taxon>
        <taxon>eudicotyledons</taxon>
        <taxon>Gunneridae</taxon>
        <taxon>Pentapetalae</taxon>
        <taxon>rosids</taxon>
        <taxon>fabids</taxon>
        <taxon>Fabales</taxon>
        <taxon>Fabaceae</taxon>
        <taxon>Papilionoideae</taxon>
        <taxon>50 kb inversion clade</taxon>
        <taxon>NPAAA clade</taxon>
        <taxon>indigoferoid/millettioid clade</taxon>
        <taxon>Phaseoleae</taxon>
        <taxon>Vigna</taxon>
    </lineage>
</organism>
<feature type="non-terminal residue" evidence="2">
    <location>
        <position position="104"/>
    </location>
</feature>
<keyword evidence="3" id="KW-1185">Reference proteome</keyword>
<evidence type="ECO:0000313" key="3">
    <source>
        <dbReference type="Proteomes" id="UP001374535"/>
    </source>
</evidence>
<dbReference type="AlphaFoldDB" id="A0AAQ3P0X3"/>
<sequence length="104" mass="12200">MLLLSEAGPSGRFPVRLHSSQLSFLGRVNRPVRSLRTGAQAGTVYGFVYEGKQVFYITLRQHGLVNRRRWELNRFVEQHGLEEENKKERRETGKFKRVNRREEG</sequence>